<evidence type="ECO:0000256" key="1">
    <source>
        <dbReference type="SAM" id="MobiDB-lite"/>
    </source>
</evidence>
<feature type="region of interest" description="Disordered" evidence="1">
    <location>
        <begin position="50"/>
        <end position="121"/>
    </location>
</feature>
<dbReference type="EMBL" id="BMME01000001">
    <property type="protein sequence ID" value="GGJ97319.1"/>
    <property type="molecule type" value="Genomic_DNA"/>
</dbReference>
<accession>A0ABQ2E5Z9</accession>
<protein>
    <recommendedName>
        <fullName evidence="5">DUF4124 domain-containing protein</fullName>
    </recommendedName>
</protein>
<organism evidence="3 4">
    <name type="scientific">Luteimonas terricola</name>
    <dbReference type="NCBI Taxonomy" id="645597"/>
    <lineage>
        <taxon>Bacteria</taxon>
        <taxon>Pseudomonadati</taxon>
        <taxon>Pseudomonadota</taxon>
        <taxon>Gammaproteobacteria</taxon>
        <taxon>Lysobacterales</taxon>
        <taxon>Lysobacteraceae</taxon>
        <taxon>Luteimonas</taxon>
    </lineage>
</organism>
<reference evidence="4" key="1">
    <citation type="journal article" date="2019" name="Int. J. Syst. Evol. Microbiol.">
        <title>The Global Catalogue of Microorganisms (GCM) 10K type strain sequencing project: providing services to taxonomists for standard genome sequencing and annotation.</title>
        <authorList>
            <consortium name="The Broad Institute Genomics Platform"/>
            <consortium name="The Broad Institute Genome Sequencing Center for Infectious Disease"/>
            <person name="Wu L."/>
            <person name="Ma J."/>
        </authorList>
    </citation>
    <scope>NUCLEOTIDE SEQUENCE [LARGE SCALE GENOMIC DNA]</scope>
    <source>
        <strain evidence="4">CGMCC 1.8985</strain>
    </source>
</reference>
<feature type="signal peptide" evidence="2">
    <location>
        <begin position="1"/>
        <end position="30"/>
    </location>
</feature>
<feature type="chain" id="PRO_5046768939" description="DUF4124 domain-containing protein" evidence="2">
    <location>
        <begin position="31"/>
        <end position="228"/>
    </location>
</feature>
<feature type="compositionally biased region" description="Low complexity" evidence="1">
    <location>
        <begin position="90"/>
        <end position="100"/>
    </location>
</feature>
<proteinExistence type="predicted"/>
<dbReference type="RefSeq" id="WP_165942345.1">
    <property type="nucleotide sequence ID" value="NZ_BMME01000001.1"/>
</dbReference>
<evidence type="ECO:0000313" key="4">
    <source>
        <dbReference type="Proteomes" id="UP000599009"/>
    </source>
</evidence>
<evidence type="ECO:0008006" key="5">
    <source>
        <dbReference type="Google" id="ProtNLM"/>
    </source>
</evidence>
<dbReference type="Proteomes" id="UP000599009">
    <property type="component" value="Unassembled WGS sequence"/>
</dbReference>
<gene>
    <name evidence="3" type="ORF">GCM10011394_02760</name>
</gene>
<comment type="caution">
    <text evidence="3">The sequence shown here is derived from an EMBL/GenBank/DDBJ whole genome shotgun (WGS) entry which is preliminary data.</text>
</comment>
<evidence type="ECO:0000313" key="3">
    <source>
        <dbReference type="EMBL" id="GGJ97319.1"/>
    </source>
</evidence>
<evidence type="ECO:0000256" key="2">
    <source>
        <dbReference type="SAM" id="SignalP"/>
    </source>
</evidence>
<keyword evidence="2" id="KW-0732">Signal</keyword>
<sequence length="228" mass="23842">MPRSTPRCLGRLGLAALFAIAAIAIPAASAAPQVVIYRCTDASGALTVQNDEPCPAGSQQQRTVVDPPPPMPAYVPQTPPPAAPAPAPAAEPATTAAPAAPDRPDAPPPARIADADRLPPPPIFRCHTPGNDRYISESSEPQPRCVALQTVGINGDPSLAAGAACEWQYDRCERVPDGEACDGWRQRGREIESGWRYARGDAKAPLQEEFARVATILGDTTCGLPGSP</sequence>
<name>A0ABQ2E5Z9_9GAMM</name>
<keyword evidence="4" id="KW-1185">Reference proteome</keyword>
<feature type="compositionally biased region" description="Pro residues" evidence="1">
    <location>
        <begin position="66"/>
        <end position="89"/>
    </location>
</feature>